<feature type="domain" description="Glycosyltransferase subfamily 4-like N-terminal" evidence="2">
    <location>
        <begin position="15"/>
        <end position="174"/>
    </location>
</feature>
<evidence type="ECO:0000259" key="1">
    <source>
        <dbReference type="Pfam" id="PF00534"/>
    </source>
</evidence>
<dbReference type="PANTHER" id="PTHR45947:SF3">
    <property type="entry name" value="SULFOQUINOVOSYL TRANSFERASE SQD2"/>
    <property type="match status" value="1"/>
</dbReference>
<dbReference type="Pfam" id="PF13439">
    <property type="entry name" value="Glyco_transf_4"/>
    <property type="match status" value="1"/>
</dbReference>
<dbReference type="InterPro" id="IPR028098">
    <property type="entry name" value="Glyco_trans_4-like_N"/>
</dbReference>
<sequence>MKIVHYIPSIDRTAGGTSTYMQVLAKGLGEIADVHIITHVSENPLVMENCNVHYVHNYQPFSYSWKMTIAFLLDEIKPDIVHVNCCWMPACAAVQRIAQKHGYKVVLTPHGMLEPWIIKRHYWTRKVPALLLYQKAAVRKADCIQSTAESERDNLLKLGYNKNIKVVRLGIDADGIEMKRSWKKTRQILFLSRVHVKKGINFLIEAAAALRSKLQGYKILVAGEGDADYVAEMKRMIADSGLQDIVQLVGGVYGEEKWRLFQTSDFFVLPTHSENFGLAIAESLASGTPVITTVGTPWHDLNDTNSGAWIEIGTQPLTETLRKFLALSDGELEAMGRNGRRLIEEKYSAHVMAKEMMKVYETLIPNLTNGY</sequence>
<evidence type="ECO:0000313" key="3">
    <source>
        <dbReference type="EMBL" id="CDE33302.1"/>
    </source>
</evidence>
<dbReference type="Proteomes" id="UP000018072">
    <property type="component" value="Unassembled WGS sequence"/>
</dbReference>
<dbReference type="Gene3D" id="3.40.50.2000">
    <property type="entry name" value="Glycogen Phosphorylase B"/>
    <property type="match status" value="2"/>
</dbReference>
<dbReference type="GO" id="GO:0016757">
    <property type="term" value="F:glycosyltransferase activity"/>
    <property type="evidence" value="ECO:0007669"/>
    <property type="project" value="InterPro"/>
</dbReference>
<dbReference type="PANTHER" id="PTHR45947">
    <property type="entry name" value="SULFOQUINOVOSYL TRANSFERASE SQD2"/>
    <property type="match status" value="1"/>
</dbReference>
<organism evidence="3 4">
    <name type="scientific">Leyella stercorea CAG:629</name>
    <dbReference type="NCBI Taxonomy" id="1263103"/>
    <lineage>
        <taxon>Bacteria</taxon>
        <taxon>Pseudomonadati</taxon>
        <taxon>Bacteroidota</taxon>
        <taxon>Bacteroidia</taxon>
        <taxon>Bacteroidales</taxon>
        <taxon>Prevotellaceae</taxon>
        <taxon>Leyella</taxon>
    </lineage>
</organism>
<dbReference type="InterPro" id="IPR050194">
    <property type="entry name" value="Glycosyltransferase_grp1"/>
</dbReference>
<evidence type="ECO:0000259" key="2">
    <source>
        <dbReference type="Pfam" id="PF13439"/>
    </source>
</evidence>
<dbReference type="AlphaFoldDB" id="R7H534"/>
<evidence type="ECO:0000313" key="4">
    <source>
        <dbReference type="Proteomes" id="UP000018072"/>
    </source>
</evidence>
<dbReference type="EMBL" id="CBIT010000172">
    <property type="protein sequence ID" value="CDE33302.1"/>
    <property type="molecule type" value="Genomic_DNA"/>
</dbReference>
<dbReference type="STRING" id="1263103.BN741_01552"/>
<protein>
    <recommendedName>
        <fullName evidence="5">Glycosyltransferase group 1 family protein</fullName>
    </recommendedName>
</protein>
<dbReference type="RefSeq" id="WP_022430694.1">
    <property type="nucleotide sequence ID" value="NZ_FR899282.1"/>
</dbReference>
<gene>
    <name evidence="3" type="ORF">BN741_01552</name>
</gene>
<accession>R7H534</accession>
<proteinExistence type="predicted"/>
<dbReference type="InterPro" id="IPR001296">
    <property type="entry name" value="Glyco_trans_1"/>
</dbReference>
<reference evidence="3" key="1">
    <citation type="submission" date="2012-11" db="EMBL/GenBank/DDBJ databases">
        <title>Dependencies among metagenomic species, viruses, plasmids and units of genetic variation.</title>
        <authorList>
            <person name="Nielsen H.B."/>
            <person name="Almeida M."/>
            <person name="Juncker A.S."/>
            <person name="Rasmussen S."/>
            <person name="Li J."/>
            <person name="Sunagawa S."/>
            <person name="Plichta D."/>
            <person name="Gautier L."/>
            <person name="Le Chatelier E."/>
            <person name="Peletier E."/>
            <person name="Bonde I."/>
            <person name="Nielsen T."/>
            <person name="Manichanh C."/>
            <person name="Arumugam M."/>
            <person name="Batto J."/>
            <person name="Santos M.B.Q.D."/>
            <person name="Blom N."/>
            <person name="Borruel N."/>
            <person name="Burgdorf K.S."/>
            <person name="Boumezbeur F."/>
            <person name="Casellas F."/>
            <person name="Dore J."/>
            <person name="Guarner F."/>
            <person name="Hansen T."/>
            <person name="Hildebrand F."/>
            <person name="Kaas R.S."/>
            <person name="Kennedy S."/>
            <person name="Kristiansen K."/>
            <person name="Kultima J.R."/>
            <person name="Leonard P."/>
            <person name="Levenez F."/>
            <person name="Lund O."/>
            <person name="Moumen B."/>
            <person name="Le Paslier D."/>
            <person name="Pons N."/>
            <person name="Pedersen O."/>
            <person name="Prifti E."/>
            <person name="Qin J."/>
            <person name="Raes J."/>
            <person name="Tap J."/>
            <person name="Tims S."/>
            <person name="Ussery D.W."/>
            <person name="Yamada T."/>
            <person name="MetaHit consortium"/>
            <person name="Renault P."/>
            <person name="Sicheritz-Ponten T."/>
            <person name="Bork P."/>
            <person name="Wang J."/>
            <person name="Brunak S."/>
            <person name="Ehrlich S.D."/>
        </authorList>
    </citation>
    <scope>NUCLEOTIDE SEQUENCE [LARGE SCALE GENOMIC DNA]</scope>
</reference>
<evidence type="ECO:0008006" key="5">
    <source>
        <dbReference type="Google" id="ProtNLM"/>
    </source>
</evidence>
<dbReference type="Pfam" id="PF00534">
    <property type="entry name" value="Glycos_transf_1"/>
    <property type="match status" value="1"/>
</dbReference>
<dbReference type="SUPFAM" id="SSF53756">
    <property type="entry name" value="UDP-Glycosyltransferase/glycogen phosphorylase"/>
    <property type="match status" value="1"/>
</dbReference>
<comment type="caution">
    <text evidence="3">The sequence shown here is derived from an EMBL/GenBank/DDBJ whole genome shotgun (WGS) entry which is preliminary data.</text>
</comment>
<feature type="domain" description="Glycosyl transferase family 1" evidence="1">
    <location>
        <begin position="183"/>
        <end position="341"/>
    </location>
</feature>
<name>R7H534_9BACT</name>